<reference evidence="4" key="1">
    <citation type="submission" date="2023-06" db="EMBL/GenBank/DDBJ databases">
        <title>Survivors Of The Sea: Transcriptome response of Skeletonema marinoi to long-term dormancy.</title>
        <authorList>
            <person name="Pinder M.I.M."/>
            <person name="Kourtchenko O."/>
            <person name="Robertson E.K."/>
            <person name="Larsson T."/>
            <person name="Maumus F."/>
            <person name="Osuna-Cruz C.M."/>
            <person name="Vancaester E."/>
            <person name="Stenow R."/>
            <person name="Vandepoele K."/>
            <person name="Ploug H."/>
            <person name="Bruchert V."/>
            <person name="Godhe A."/>
            <person name="Topel M."/>
        </authorList>
    </citation>
    <scope>NUCLEOTIDE SEQUENCE</scope>
    <source>
        <strain evidence="4">R05AC</strain>
    </source>
</reference>
<dbReference type="Pfam" id="PF01126">
    <property type="entry name" value="Heme_oxygenase"/>
    <property type="match status" value="1"/>
</dbReference>
<dbReference type="PRINTS" id="PR00088">
    <property type="entry name" value="HAEMOXYGNASE"/>
</dbReference>
<comment type="caution">
    <text evidence="4">The sequence shown here is derived from an EMBL/GenBank/DDBJ whole genome shotgun (WGS) entry which is preliminary data.</text>
</comment>
<dbReference type="Proteomes" id="UP001224775">
    <property type="component" value="Unassembled WGS sequence"/>
</dbReference>
<dbReference type="GO" id="GO:0046872">
    <property type="term" value="F:metal ion binding"/>
    <property type="evidence" value="ECO:0007669"/>
    <property type="project" value="UniProtKB-KW"/>
</dbReference>
<evidence type="ECO:0000256" key="1">
    <source>
        <dbReference type="ARBA" id="ARBA00022617"/>
    </source>
</evidence>
<dbReference type="PANTHER" id="PTHR10720:SF0">
    <property type="entry name" value="HEME OXYGENASE"/>
    <property type="match status" value="1"/>
</dbReference>
<keyword evidence="2" id="KW-0479">Metal-binding</keyword>
<dbReference type="CDD" id="cd19165">
    <property type="entry name" value="HemeO"/>
    <property type="match status" value="1"/>
</dbReference>
<dbReference type="InterPro" id="IPR016084">
    <property type="entry name" value="Haem_Oase-like_multi-hlx"/>
</dbReference>
<dbReference type="GO" id="GO:0006979">
    <property type="term" value="P:response to oxidative stress"/>
    <property type="evidence" value="ECO:0007669"/>
    <property type="project" value="TreeGrafter"/>
</dbReference>
<evidence type="ECO:0000313" key="5">
    <source>
        <dbReference type="Proteomes" id="UP001224775"/>
    </source>
</evidence>
<dbReference type="AlphaFoldDB" id="A0AAD9DJV0"/>
<keyword evidence="3" id="KW-0408">Iron</keyword>
<proteinExistence type="predicted"/>
<dbReference type="InterPro" id="IPR002051">
    <property type="entry name" value="Haem_Oase"/>
</dbReference>
<organism evidence="4 5">
    <name type="scientific">Skeletonema marinoi</name>
    <dbReference type="NCBI Taxonomy" id="267567"/>
    <lineage>
        <taxon>Eukaryota</taxon>
        <taxon>Sar</taxon>
        <taxon>Stramenopiles</taxon>
        <taxon>Ochrophyta</taxon>
        <taxon>Bacillariophyta</taxon>
        <taxon>Coscinodiscophyceae</taxon>
        <taxon>Thalassiosirophycidae</taxon>
        <taxon>Thalassiosirales</taxon>
        <taxon>Skeletonemataceae</taxon>
        <taxon>Skeletonema</taxon>
        <taxon>Skeletonema marinoi-dohrnii complex</taxon>
    </lineage>
</organism>
<evidence type="ECO:0000256" key="2">
    <source>
        <dbReference type="ARBA" id="ARBA00022723"/>
    </source>
</evidence>
<dbReference type="InterPro" id="IPR016053">
    <property type="entry name" value="Haem_Oase-like"/>
</dbReference>
<accession>A0AAD9DJV0</accession>
<protein>
    <submittedName>
        <fullName evidence="4">Heme oxygenase</fullName>
        <ecNumber evidence="4">1.14.14.18</ecNumber>
    </submittedName>
</protein>
<dbReference type="GO" id="GO:0042167">
    <property type="term" value="P:heme catabolic process"/>
    <property type="evidence" value="ECO:0007669"/>
    <property type="project" value="TreeGrafter"/>
</dbReference>
<sequence length="348" mass="39860">MEEYSVAFQIGRMADSFEDDEADDNDEGPAIRRSSLSDALKNGTAESHEAAENVHFVKIYYGKIDRDLYQEMVSGLYHTYVCLESLLNSLGPKHFPTLHFAKELSRTEALKEDMEYWHGTGWETDPKCRNPSPAVKDYIDRMEEVSRMDPLLLLSHAYTRYLGDLSGGKVLSRIARRALDLTGYDGLQFYNFESIPSAVAFKKKYRIALDELALKPDQMGKLVAEANVAFALNMRVFEELDVRGKVPGARLRPVREALSYYDRIIDQQKNQNADQQAEEAKCPFGFKEGPNPHNKTAEVNVVEAIKVKEQSSRCPWPFVFFHDPYQGMKDWQTWFIVGIALCWCWSQL</sequence>
<keyword evidence="5" id="KW-1185">Reference proteome</keyword>
<dbReference type="GO" id="GO:0004392">
    <property type="term" value="F:heme oxygenase (decyclizing) activity"/>
    <property type="evidence" value="ECO:0007669"/>
    <property type="project" value="UniProtKB-EC"/>
</dbReference>
<name>A0AAD9DJV0_9STRA</name>
<gene>
    <name evidence="4" type="ORF">QTG54_000783</name>
</gene>
<evidence type="ECO:0000256" key="3">
    <source>
        <dbReference type="ARBA" id="ARBA00023004"/>
    </source>
</evidence>
<dbReference type="EMBL" id="JATAAI010000001">
    <property type="protein sequence ID" value="KAK1748844.1"/>
    <property type="molecule type" value="Genomic_DNA"/>
</dbReference>
<evidence type="ECO:0000313" key="4">
    <source>
        <dbReference type="EMBL" id="KAK1748844.1"/>
    </source>
</evidence>
<dbReference type="GO" id="GO:0006788">
    <property type="term" value="P:heme oxidation"/>
    <property type="evidence" value="ECO:0007669"/>
    <property type="project" value="InterPro"/>
</dbReference>
<dbReference type="GO" id="GO:0020037">
    <property type="term" value="F:heme binding"/>
    <property type="evidence" value="ECO:0007669"/>
    <property type="project" value="TreeGrafter"/>
</dbReference>
<keyword evidence="1" id="KW-0349">Heme</keyword>
<dbReference type="EC" id="1.14.14.18" evidence="4"/>
<dbReference type="Gene3D" id="1.20.910.10">
    <property type="entry name" value="Heme oxygenase-like"/>
    <property type="match status" value="1"/>
</dbReference>
<dbReference type="PANTHER" id="PTHR10720">
    <property type="entry name" value="HEME OXYGENASE"/>
    <property type="match status" value="1"/>
</dbReference>
<dbReference type="SUPFAM" id="SSF48613">
    <property type="entry name" value="Heme oxygenase-like"/>
    <property type="match status" value="1"/>
</dbReference>
<keyword evidence="4" id="KW-0560">Oxidoreductase</keyword>